<dbReference type="AlphaFoldDB" id="A0A9N9AHV0"/>
<dbReference type="Proteomes" id="UP000789759">
    <property type="component" value="Unassembled WGS sequence"/>
</dbReference>
<accession>A0A9N9AHV0</accession>
<dbReference type="OrthoDB" id="2423798at2759"/>
<evidence type="ECO:0000259" key="1">
    <source>
        <dbReference type="Pfam" id="PF13843"/>
    </source>
</evidence>
<comment type="caution">
    <text evidence="2">The sequence shown here is derived from an EMBL/GenBank/DDBJ whole genome shotgun (WGS) entry which is preliminary data.</text>
</comment>
<dbReference type="EMBL" id="CAJVQA010001990">
    <property type="protein sequence ID" value="CAG8533157.1"/>
    <property type="molecule type" value="Genomic_DNA"/>
</dbReference>
<organism evidence="2 3">
    <name type="scientific">Cetraspora pellucida</name>
    <dbReference type="NCBI Taxonomy" id="1433469"/>
    <lineage>
        <taxon>Eukaryota</taxon>
        <taxon>Fungi</taxon>
        <taxon>Fungi incertae sedis</taxon>
        <taxon>Mucoromycota</taxon>
        <taxon>Glomeromycotina</taxon>
        <taxon>Glomeromycetes</taxon>
        <taxon>Diversisporales</taxon>
        <taxon>Gigasporaceae</taxon>
        <taxon>Cetraspora</taxon>
    </lineage>
</organism>
<sequence>MKNKPVPKGFKIFSLYESSYTYTFLPTSCVAENDVPKVNGLSKVGVPLFQYLQQIGIGVCRTIQKTTSRFPKALKVDKNIKLNWDIHSGVKINNTLMIFWQDNGSVTMLSTIYSLVDEEWEVEQE</sequence>
<feature type="domain" description="PiggyBac transposable element-derived protein" evidence="1">
    <location>
        <begin position="46"/>
        <end position="117"/>
    </location>
</feature>
<gene>
    <name evidence="2" type="ORF">CPELLU_LOCUS3939</name>
</gene>
<dbReference type="InterPro" id="IPR029526">
    <property type="entry name" value="PGBD"/>
</dbReference>
<name>A0A9N9AHV0_9GLOM</name>
<keyword evidence="3" id="KW-1185">Reference proteome</keyword>
<dbReference type="Pfam" id="PF13843">
    <property type="entry name" value="DDE_Tnp_1_7"/>
    <property type="match status" value="1"/>
</dbReference>
<evidence type="ECO:0000313" key="2">
    <source>
        <dbReference type="EMBL" id="CAG8533157.1"/>
    </source>
</evidence>
<protein>
    <submittedName>
        <fullName evidence="2">5595_t:CDS:1</fullName>
    </submittedName>
</protein>
<proteinExistence type="predicted"/>
<evidence type="ECO:0000313" key="3">
    <source>
        <dbReference type="Proteomes" id="UP000789759"/>
    </source>
</evidence>
<reference evidence="2" key="1">
    <citation type="submission" date="2021-06" db="EMBL/GenBank/DDBJ databases">
        <authorList>
            <person name="Kallberg Y."/>
            <person name="Tangrot J."/>
            <person name="Rosling A."/>
        </authorList>
    </citation>
    <scope>NUCLEOTIDE SEQUENCE</scope>
    <source>
        <strain evidence="2">FL966</strain>
    </source>
</reference>